<dbReference type="InterPro" id="IPR015931">
    <property type="entry name" value="Acnase/IPM_dHydase_lsu_aba_1/3"/>
</dbReference>
<accession>A0A4Q7NA42</accession>
<dbReference type="GO" id="GO:0043436">
    <property type="term" value="P:oxoacid metabolic process"/>
    <property type="evidence" value="ECO:0007669"/>
    <property type="project" value="UniProtKB-ARBA"/>
</dbReference>
<feature type="domain" description="Aconitase/3-isopropylmalate dehydratase large subunit alpha/beta/alpha" evidence="6">
    <location>
        <begin position="29"/>
        <end position="408"/>
    </location>
</feature>
<evidence type="ECO:0000256" key="4">
    <source>
        <dbReference type="ARBA" id="ARBA00023014"/>
    </source>
</evidence>
<dbReference type="InterPro" id="IPR050067">
    <property type="entry name" value="IPM_dehydratase_rel_enz"/>
</dbReference>
<organism evidence="7 8">
    <name type="scientific">Pigmentiphaga kullae</name>
    <dbReference type="NCBI Taxonomy" id="151784"/>
    <lineage>
        <taxon>Bacteria</taxon>
        <taxon>Pseudomonadati</taxon>
        <taxon>Pseudomonadota</taxon>
        <taxon>Betaproteobacteria</taxon>
        <taxon>Burkholderiales</taxon>
        <taxon>Alcaligenaceae</taxon>
        <taxon>Pigmentiphaga</taxon>
    </lineage>
</organism>
<keyword evidence="3" id="KW-0408">Iron</keyword>
<dbReference type="Gene3D" id="3.30.499.10">
    <property type="entry name" value="Aconitase, domain 3"/>
    <property type="match status" value="2"/>
</dbReference>
<evidence type="ECO:0000256" key="5">
    <source>
        <dbReference type="ARBA" id="ARBA00023239"/>
    </source>
</evidence>
<dbReference type="PANTHER" id="PTHR43822">
    <property type="entry name" value="HOMOACONITASE, MITOCHONDRIAL-RELATED"/>
    <property type="match status" value="1"/>
</dbReference>
<keyword evidence="8" id="KW-1185">Reference proteome</keyword>
<dbReference type="EMBL" id="SGXC01000003">
    <property type="protein sequence ID" value="RZS78959.1"/>
    <property type="molecule type" value="Genomic_DNA"/>
</dbReference>
<sequence length="417" mass="43981">MGMTLVEKMLARASGKASVKPGDIVLPEPELVILHDGYVETAYKQLHDIGYRRVTHPERVVFVTDHQVVYTTPASILRGRANRRIAGEWRIGHFHDAGQGGHGHLFPMENGLVRPGMFLFAYDMHCTNFGAIGAFAMRAGPSVVSVLATGTTWTVVPHTLRVTLEGEAPPGVHPRDVGFWLAHRLTSGELGVEFDYRVVEFGGSYCDRLPLSGRVALCNTLTEIGVLNIVFPPMSPLGSARDSTWLESDGDARFEHTLVLDVSNLAPQVALPGAPDQAVAVGDTVGIAIDQAYLGSCGSGMYEDFQAAADVLAGHRVASGVRFLVVPGTVETAKRMARDGLTQRFLDAGAILLPPGCGPCAGGAGGPLASGEVSISTAATNGQGRMGAKDAHCYLGSPLTVAASAIAGRIADPRRAP</sequence>
<evidence type="ECO:0000313" key="8">
    <source>
        <dbReference type="Proteomes" id="UP000292445"/>
    </source>
</evidence>
<comment type="caution">
    <text evidence="7">The sequence shown here is derived from an EMBL/GenBank/DDBJ whole genome shotgun (WGS) entry which is preliminary data.</text>
</comment>
<protein>
    <submittedName>
        <fullName evidence="7">3-isopropylmalate/(R)-2-methylmalate dehydratase large subunit</fullName>
    </submittedName>
</protein>
<keyword evidence="5" id="KW-0456">Lyase</keyword>
<evidence type="ECO:0000256" key="3">
    <source>
        <dbReference type="ARBA" id="ARBA00023004"/>
    </source>
</evidence>
<dbReference type="GO" id="GO:0051536">
    <property type="term" value="F:iron-sulfur cluster binding"/>
    <property type="evidence" value="ECO:0007669"/>
    <property type="project" value="UniProtKB-KW"/>
</dbReference>
<name>A0A4Q7NA42_9BURK</name>
<keyword evidence="4" id="KW-0411">Iron-sulfur</keyword>
<dbReference type="GO" id="GO:0046872">
    <property type="term" value="F:metal ion binding"/>
    <property type="evidence" value="ECO:0007669"/>
    <property type="project" value="UniProtKB-KW"/>
</dbReference>
<reference evidence="7 8" key="1">
    <citation type="submission" date="2019-02" db="EMBL/GenBank/DDBJ databases">
        <title>Genomic Encyclopedia of Type Strains, Phase IV (KMG-IV): sequencing the most valuable type-strain genomes for metagenomic binning, comparative biology and taxonomic classification.</title>
        <authorList>
            <person name="Goeker M."/>
        </authorList>
    </citation>
    <scope>NUCLEOTIDE SEQUENCE [LARGE SCALE GENOMIC DNA]</scope>
    <source>
        <strain evidence="7 8">K24</strain>
    </source>
</reference>
<dbReference type="InterPro" id="IPR001030">
    <property type="entry name" value="Acoase/IPM_deHydtase_lsu_aba"/>
</dbReference>
<comment type="subunit">
    <text evidence="1">Heterodimer of LeuC and LeuD.</text>
</comment>
<evidence type="ECO:0000313" key="7">
    <source>
        <dbReference type="EMBL" id="RZS78959.1"/>
    </source>
</evidence>
<dbReference type="AlphaFoldDB" id="A0A4Q7NA42"/>
<gene>
    <name evidence="7" type="ORF">EV675_5616</name>
</gene>
<dbReference type="InterPro" id="IPR036008">
    <property type="entry name" value="Aconitase_4Fe-4S_dom"/>
</dbReference>
<dbReference type="SUPFAM" id="SSF53732">
    <property type="entry name" value="Aconitase iron-sulfur domain"/>
    <property type="match status" value="1"/>
</dbReference>
<proteinExistence type="predicted"/>
<keyword evidence="2" id="KW-0479">Metal-binding</keyword>
<evidence type="ECO:0000256" key="2">
    <source>
        <dbReference type="ARBA" id="ARBA00022723"/>
    </source>
</evidence>
<evidence type="ECO:0000259" key="6">
    <source>
        <dbReference type="Pfam" id="PF00330"/>
    </source>
</evidence>
<dbReference type="GO" id="GO:0016829">
    <property type="term" value="F:lyase activity"/>
    <property type="evidence" value="ECO:0007669"/>
    <property type="project" value="UniProtKB-KW"/>
</dbReference>
<dbReference type="Pfam" id="PF00330">
    <property type="entry name" value="Aconitase"/>
    <property type="match status" value="1"/>
</dbReference>
<dbReference type="Proteomes" id="UP000292445">
    <property type="component" value="Unassembled WGS sequence"/>
</dbReference>
<evidence type="ECO:0000256" key="1">
    <source>
        <dbReference type="ARBA" id="ARBA00011271"/>
    </source>
</evidence>
<dbReference type="OrthoDB" id="9802769at2"/>
<dbReference type="PANTHER" id="PTHR43822:SF2">
    <property type="entry name" value="HOMOACONITASE, MITOCHONDRIAL"/>
    <property type="match status" value="1"/>
</dbReference>